<keyword evidence="3 6" id="KW-1133">Transmembrane helix</keyword>
<feature type="compositionally biased region" description="Low complexity" evidence="5">
    <location>
        <begin position="750"/>
        <end position="759"/>
    </location>
</feature>
<feature type="compositionally biased region" description="Polar residues" evidence="5">
    <location>
        <begin position="463"/>
        <end position="475"/>
    </location>
</feature>
<evidence type="ECO:0000256" key="4">
    <source>
        <dbReference type="ARBA" id="ARBA00023136"/>
    </source>
</evidence>
<evidence type="ECO:0000256" key="6">
    <source>
        <dbReference type="SAM" id="Phobius"/>
    </source>
</evidence>
<feature type="region of interest" description="Disordered" evidence="5">
    <location>
        <begin position="431"/>
        <end position="488"/>
    </location>
</feature>
<evidence type="ECO:0000256" key="2">
    <source>
        <dbReference type="ARBA" id="ARBA00022692"/>
    </source>
</evidence>
<dbReference type="PANTHER" id="PTHR11040:SF205">
    <property type="entry name" value="ZINC TRANSPORTER ZUPT"/>
    <property type="match status" value="1"/>
</dbReference>
<dbReference type="AlphaFoldDB" id="A0A830I2E3"/>
<dbReference type="GO" id="GO:0016020">
    <property type="term" value="C:membrane"/>
    <property type="evidence" value="ECO:0007669"/>
    <property type="project" value="UniProtKB-SubCell"/>
</dbReference>
<feature type="transmembrane region" description="Helical" evidence="6">
    <location>
        <begin position="322"/>
        <end position="343"/>
    </location>
</feature>
<feature type="transmembrane region" description="Helical" evidence="6">
    <location>
        <begin position="380"/>
        <end position="401"/>
    </location>
</feature>
<feature type="region of interest" description="Disordered" evidence="5">
    <location>
        <begin position="82"/>
        <end position="103"/>
    </location>
</feature>
<keyword evidence="4 6" id="KW-0472">Membrane</keyword>
<evidence type="ECO:0000256" key="5">
    <source>
        <dbReference type="SAM" id="MobiDB-lite"/>
    </source>
</evidence>
<dbReference type="EMBL" id="BNJQ01000033">
    <property type="protein sequence ID" value="GHP11239.1"/>
    <property type="molecule type" value="Genomic_DNA"/>
</dbReference>
<feature type="transmembrane region" description="Helical" evidence="6">
    <location>
        <begin position="165"/>
        <end position="184"/>
    </location>
</feature>
<feature type="transmembrane region" description="Helical" evidence="6">
    <location>
        <begin position="119"/>
        <end position="145"/>
    </location>
</feature>
<dbReference type="Pfam" id="PF02535">
    <property type="entry name" value="Zip"/>
    <property type="match status" value="1"/>
</dbReference>
<feature type="region of interest" description="Disordered" evidence="5">
    <location>
        <begin position="749"/>
        <end position="774"/>
    </location>
</feature>
<protein>
    <submittedName>
        <fullName evidence="7">Uncharacterized protein</fullName>
    </submittedName>
</protein>
<sequence length="774" mass="82370">MASADGGGGGGGYSSADVGLAFGLVLGAGFSTTLGALMVLCIRMPPSIHLSSLKKKMHNQGSMRAGGGNSVVVSPISRGMPLDHHRADDGEGGGGSAGEDDGDAEMDSLRVRVMRVRSVLSISLGFAAGVMIYVSFVEIFMVKTVDAFTEYLGGGERAQVVGTQYSTYVFFAGIAFMAIVDAATQKLIRCTTGRTPSLRQTTTTTTTTEMVVTRCCENDICDMVSAEVASTADDMERGRAPAEEEEEEEEEESKKRLHASGMLTALAIGIHNFPEGLATFVATLADPSAGVTLAIAIAVHNVPEGLCVSMPIYAATGSRFKAIGYALLSGVTEIFGAIFGYLVLRGAGMSPLAYGILFGMVAGMMVFVSLKELIPTSLHVAVIAGMAVMAISLLLFGAVSAGDDPTESGKKDFVDSVLDFEFDSLLNEYNMAGAPPPPPGAADAAGAGAGAARNKRGGRVPSSAPTRRQRPSQSDAQRRYREKQKQRVNDLEMQVQKLSDRVRELEMSGADSAVLVHSRIDATPEVLTELKKVATDFLETLRQAYWTESDAQLRARVMGIMPSTKRLKLMLGQNPELAVGLNINLTTDNLEYWKSVVRRAELPIAKLRAVVKWRDDFVATLQAMQRKRMVEIRNIQRANDQMDSSDLLSPMPTIVNSNASRCGNVDIRGRVIQLSTEITEACTAIRASIAEQETFIDQAVIELFDEEYIGPRGCIRMIILSAPIICDAFGIVNAVTAVVSEIDAAGGSGASANSQQASGEGLQTSVPIEGVEGE</sequence>
<feature type="compositionally biased region" description="Basic and acidic residues" evidence="5">
    <location>
        <begin position="476"/>
        <end position="488"/>
    </location>
</feature>
<keyword evidence="2 6" id="KW-0812">Transmembrane</keyword>
<name>A0A830I2E3_9CHLO</name>
<dbReference type="PANTHER" id="PTHR11040">
    <property type="entry name" value="ZINC/IRON TRANSPORTER"/>
    <property type="match status" value="1"/>
</dbReference>
<evidence type="ECO:0000313" key="8">
    <source>
        <dbReference type="Proteomes" id="UP000660262"/>
    </source>
</evidence>
<proteinExistence type="predicted"/>
<evidence type="ECO:0000313" key="7">
    <source>
        <dbReference type="EMBL" id="GHP11239.1"/>
    </source>
</evidence>
<dbReference type="GO" id="GO:0005385">
    <property type="term" value="F:zinc ion transmembrane transporter activity"/>
    <property type="evidence" value="ECO:0007669"/>
    <property type="project" value="TreeGrafter"/>
</dbReference>
<accession>A0A830I2E3</accession>
<organism evidence="7 8">
    <name type="scientific">Pycnococcus provasolii</name>
    <dbReference type="NCBI Taxonomy" id="41880"/>
    <lineage>
        <taxon>Eukaryota</taxon>
        <taxon>Viridiplantae</taxon>
        <taxon>Chlorophyta</taxon>
        <taxon>Pseudoscourfieldiophyceae</taxon>
        <taxon>Pseudoscourfieldiales</taxon>
        <taxon>Pycnococcaceae</taxon>
        <taxon>Pycnococcus</taxon>
    </lineage>
</organism>
<comment type="subcellular location">
    <subcellularLocation>
        <location evidence="1">Membrane</location>
        <topology evidence="1">Multi-pass membrane protein</topology>
    </subcellularLocation>
</comment>
<dbReference type="Proteomes" id="UP000660262">
    <property type="component" value="Unassembled WGS sequence"/>
</dbReference>
<dbReference type="CDD" id="cd14686">
    <property type="entry name" value="bZIP"/>
    <property type="match status" value="1"/>
</dbReference>
<gene>
    <name evidence="7" type="ORF">PPROV_000996800</name>
</gene>
<feature type="transmembrane region" description="Helical" evidence="6">
    <location>
        <begin position="349"/>
        <end position="368"/>
    </location>
</feature>
<feature type="compositionally biased region" description="Low complexity" evidence="5">
    <location>
        <begin position="441"/>
        <end position="452"/>
    </location>
</feature>
<feature type="region of interest" description="Disordered" evidence="5">
    <location>
        <begin position="231"/>
        <end position="256"/>
    </location>
</feature>
<evidence type="ECO:0000256" key="1">
    <source>
        <dbReference type="ARBA" id="ARBA00004141"/>
    </source>
</evidence>
<dbReference type="InterPro" id="IPR003689">
    <property type="entry name" value="ZIP"/>
</dbReference>
<reference evidence="7" key="1">
    <citation type="submission" date="2020-10" db="EMBL/GenBank/DDBJ databases">
        <title>Unveiling of a novel bifunctional photoreceptor, Dualchrome1, isolated from a cosmopolitan green alga.</title>
        <authorList>
            <person name="Suzuki S."/>
            <person name="Kawachi M."/>
        </authorList>
    </citation>
    <scope>NUCLEOTIDE SEQUENCE</scope>
    <source>
        <strain evidence="7">NIES 2893</strain>
    </source>
</reference>
<dbReference type="OrthoDB" id="262547at2759"/>
<comment type="caution">
    <text evidence="7">The sequence shown here is derived from an EMBL/GenBank/DDBJ whole genome shotgun (WGS) entry which is preliminary data.</text>
</comment>
<evidence type="ECO:0000256" key="3">
    <source>
        <dbReference type="ARBA" id="ARBA00022989"/>
    </source>
</evidence>
<keyword evidence="8" id="KW-1185">Reference proteome</keyword>
<feature type="transmembrane region" description="Helical" evidence="6">
    <location>
        <begin position="20"/>
        <end position="42"/>
    </location>
</feature>